<sequence>MIQLLHAHQHWKPKLCCPEWGHQGHLFCLVLLQFPQYLSGSGAIVDSCTSRSSASSAGMHWSSEQMERVEDSYSAGAGGAAKTSTFQRRSHFRLKRLKNCFGIVVSYNGCRNLLTRSASVSAIPATWW</sequence>
<evidence type="ECO:0000313" key="1">
    <source>
        <dbReference type="EMBL" id="CEP08532.1"/>
    </source>
</evidence>
<protein>
    <submittedName>
        <fullName evidence="1">Uncharacterized protein</fullName>
    </submittedName>
</protein>
<dbReference type="AlphaFoldDB" id="A0A0B7MTU4"/>
<keyword evidence="2" id="KW-1185">Reference proteome</keyword>
<proteinExistence type="predicted"/>
<name>A0A0B7MTU4_9FUNG</name>
<dbReference type="EMBL" id="LN719676">
    <property type="protein sequence ID" value="CEP08532.1"/>
    <property type="molecule type" value="Genomic_DNA"/>
</dbReference>
<accession>A0A0B7MTU4</accession>
<organism evidence="1 2">
    <name type="scientific">Parasitella parasitica</name>
    <dbReference type="NCBI Taxonomy" id="35722"/>
    <lineage>
        <taxon>Eukaryota</taxon>
        <taxon>Fungi</taxon>
        <taxon>Fungi incertae sedis</taxon>
        <taxon>Mucoromycota</taxon>
        <taxon>Mucoromycotina</taxon>
        <taxon>Mucoromycetes</taxon>
        <taxon>Mucorales</taxon>
        <taxon>Mucorineae</taxon>
        <taxon>Mucoraceae</taxon>
        <taxon>Parasitella</taxon>
    </lineage>
</organism>
<gene>
    <name evidence="1" type="primary">PARPA_01866.1 scaffold 1745</name>
</gene>
<evidence type="ECO:0000313" key="2">
    <source>
        <dbReference type="Proteomes" id="UP000054107"/>
    </source>
</evidence>
<reference evidence="1 2" key="1">
    <citation type="submission" date="2014-09" db="EMBL/GenBank/DDBJ databases">
        <authorList>
            <person name="Ellenberger Sabrina"/>
        </authorList>
    </citation>
    <scope>NUCLEOTIDE SEQUENCE [LARGE SCALE GENOMIC DNA]</scope>
    <source>
        <strain evidence="1 2">CBS 412.66</strain>
    </source>
</reference>
<dbReference type="Proteomes" id="UP000054107">
    <property type="component" value="Unassembled WGS sequence"/>
</dbReference>